<evidence type="ECO:0000256" key="2">
    <source>
        <dbReference type="ARBA" id="ARBA00022801"/>
    </source>
</evidence>
<dbReference type="Gene3D" id="3.90.79.10">
    <property type="entry name" value="Nucleoside Triphosphate Pyrophosphohydrolase"/>
    <property type="match status" value="1"/>
</dbReference>
<comment type="caution">
    <text evidence="5">The sequence shown here is derived from an EMBL/GenBank/DDBJ whole genome shotgun (WGS) entry which is preliminary data.</text>
</comment>
<comment type="similarity">
    <text evidence="3">Belongs to the Nudix hydrolase family.</text>
</comment>
<dbReference type="PRINTS" id="PR00502">
    <property type="entry name" value="NUDIXFAMILY"/>
</dbReference>
<dbReference type="InterPro" id="IPR015797">
    <property type="entry name" value="NUDIX_hydrolase-like_dom_sf"/>
</dbReference>
<gene>
    <name evidence="5" type="ORF">FZC80_07035</name>
</gene>
<dbReference type="OrthoDB" id="9787476at2"/>
<dbReference type="SUPFAM" id="SSF55811">
    <property type="entry name" value="Nudix"/>
    <property type="match status" value="1"/>
</dbReference>
<dbReference type="InterPro" id="IPR000086">
    <property type="entry name" value="NUDIX_hydrolase_dom"/>
</dbReference>
<keyword evidence="2 3" id="KW-0378">Hydrolase</keyword>
<dbReference type="InterPro" id="IPR020476">
    <property type="entry name" value="Nudix_hydrolase"/>
</dbReference>
<comment type="cofactor">
    <cofactor evidence="1">
        <name>Mg(2+)</name>
        <dbReference type="ChEBI" id="CHEBI:18420"/>
    </cofactor>
</comment>
<dbReference type="CDD" id="cd04677">
    <property type="entry name" value="NUDIX_Hydrolase"/>
    <property type="match status" value="1"/>
</dbReference>
<dbReference type="InterPro" id="IPR020084">
    <property type="entry name" value="NUDIX_hydrolase_CS"/>
</dbReference>
<dbReference type="PANTHER" id="PTHR43046">
    <property type="entry name" value="GDP-MANNOSE MANNOSYL HYDROLASE"/>
    <property type="match status" value="1"/>
</dbReference>
<evidence type="ECO:0000313" key="6">
    <source>
        <dbReference type="Proteomes" id="UP000325054"/>
    </source>
</evidence>
<feature type="domain" description="Nudix hydrolase" evidence="4">
    <location>
        <begin position="15"/>
        <end position="148"/>
    </location>
</feature>
<reference evidence="5 6" key="1">
    <citation type="submission" date="2019-08" db="EMBL/GenBank/DDBJ databases">
        <title>Bacillus genomes from the desert of Cuatro Cienegas, Coahuila.</title>
        <authorList>
            <person name="Olmedo-Alvarez G."/>
        </authorList>
    </citation>
    <scope>NUCLEOTIDE SEQUENCE [LARGE SCALE GENOMIC DNA]</scope>
    <source>
        <strain evidence="5 6">CH451a_14T</strain>
    </source>
</reference>
<dbReference type="EMBL" id="VTEW01000005">
    <property type="protein sequence ID" value="TYS80852.1"/>
    <property type="molecule type" value="Genomic_DNA"/>
</dbReference>
<dbReference type="Proteomes" id="UP000325054">
    <property type="component" value="Unassembled WGS sequence"/>
</dbReference>
<dbReference type="PROSITE" id="PS51462">
    <property type="entry name" value="NUDIX"/>
    <property type="match status" value="1"/>
</dbReference>
<evidence type="ECO:0000313" key="5">
    <source>
        <dbReference type="EMBL" id="TYS80852.1"/>
    </source>
</evidence>
<dbReference type="RefSeq" id="WP_148991268.1">
    <property type="nucleotide sequence ID" value="NZ_VTEW01000005.1"/>
</dbReference>
<evidence type="ECO:0000259" key="4">
    <source>
        <dbReference type="PROSITE" id="PS51462"/>
    </source>
</evidence>
<protein>
    <submittedName>
        <fullName evidence="5">NUDIX hydrolase</fullName>
    </submittedName>
</protein>
<sequence>MGYIEEIRTLVGKKPLILTGAVVVILDKEGRILLQQRRHPEGAWGLPGGLMELGESAEDTARREVLEETGLKVGKLDLINVYSGKKYFIVAANGDQFYSVTIAYSTVEVNGVLKVDKEESIQCNYFYREELPDYIVKSHREVLDEFLQKRDSKIKLEKDK</sequence>
<evidence type="ECO:0000256" key="1">
    <source>
        <dbReference type="ARBA" id="ARBA00001946"/>
    </source>
</evidence>
<accession>A0A5D4U0V4</accession>
<dbReference type="PANTHER" id="PTHR43046:SF2">
    <property type="entry name" value="8-OXO-DGTP DIPHOSPHATASE-RELATED"/>
    <property type="match status" value="1"/>
</dbReference>
<dbReference type="PROSITE" id="PS00893">
    <property type="entry name" value="NUDIX_BOX"/>
    <property type="match status" value="1"/>
</dbReference>
<name>A0A5D4U0V4_9BACI</name>
<evidence type="ECO:0000256" key="3">
    <source>
        <dbReference type="RuleBase" id="RU003476"/>
    </source>
</evidence>
<dbReference type="Pfam" id="PF00293">
    <property type="entry name" value="NUDIX"/>
    <property type="match status" value="1"/>
</dbReference>
<proteinExistence type="inferred from homology"/>
<organism evidence="5 6">
    <name type="scientific">Rossellomorea aquimaris</name>
    <dbReference type="NCBI Taxonomy" id="189382"/>
    <lineage>
        <taxon>Bacteria</taxon>
        <taxon>Bacillati</taxon>
        <taxon>Bacillota</taxon>
        <taxon>Bacilli</taxon>
        <taxon>Bacillales</taxon>
        <taxon>Bacillaceae</taxon>
        <taxon>Rossellomorea</taxon>
    </lineage>
</organism>
<dbReference type="AlphaFoldDB" id="A0A5D4U0V4"/>
<dbReference type="GO" id="GO:0016787">
    <property type="term" value="F:hydrolase activity"/>
    <property type="evidence" value="ECO:0007669"/>
    <property type="project" value="UniProtKB-KW"/>
</dbReference>